<dbReference type="Pfam" id="PF01381">
    <property type="entry name" value="HTH_3"/>
    <property type="match status" value="1"/>
</dbReference>
<dbReference type="GO" id="GO:0003677">
    <property type="term" value="F:DNA binding"/>
    <property type="evidence" value="ECO:0007669"/>
    <property type="project" value="UniProtKB-KW"/>
</dbReference>
<dbReference type="AlphaFoldDB" id="A0A5B7SX85"/>
<keyword evidence="1" id="KW-0238">DNA-binding</keyword>
<dbReference type="PANTHER" id="PTHR46558">
    <property type="entry name" value="TRACRIPTIONAL REGULATORY PROTEIN-RELATED-RELATED"/>
    <property type="match status" value="1"/>
</dbReference>
<protein>
    <submittedName>
        <fullName evidence="3">Helix-turn-helix transcriptional regulator</fullName>
    </submittedName>
</protein>
<organism evidence="3 4">
    <name type="scientific">Companilactobacillus futsaii</name>
    <dbReference type="NCBI Taxonomy" id="938155"/>
    <lineage>
        <taxon>Bacteria</taxon>
        <taxon>Bacillati</taxon>
        <taxon>Bacillota</taxon>
        <taxon>Bacilli</taxon>
        <taxon>Lactobacillales</taxon>
        <taxon>Lactobacillaceae</taxon>
        <taxon>Companilactobacillus</taxon>
    </lineage>
</organism>
<accession>A0A5B7SX85</accession>
<dbReference type="Proteomes" id="UP000310673">
    <property type="component" value="Chromosome"/>
</dbReference>
<evidence type="ECO:0000313" key="3">
    <source>
        <dbReference type="EMBL" id="QCX24003.1"/>
    </source>
</evidence>
<evidence type="ECO:0000313" key="4">
    <source>
        <dbReference type="Proteomes" id="UP000310673"/>
    </source>
</evidence>
<name>A0A5B7SX85_9LACO</name>
<sequence>MNSSHNLYDIGKRITNLREQNKISQETLASYLNIDRTSLSRLENGKRKISSDEIKLISKFFNVTADYLLGISQTPAWATKKDTLELRNFIDENSEGGMTFDGEDLTKEEKEKVEIAMTQIFWEKLKKIKAKEAKKNGENK</sequence>
<dbReference type="PROSITE" id="PS50943">
    <property type="entry name" value="HTH_CROC1"/>
    <property type="match status" value="1"/>
</dbReference>
<evidence type="ECO:0000259" key="2">
    <source>
        <dbReference type="PROSITE" id="PS50943"/>
    </source>
</evidence>
<dbReference type="InterPro" id="IPR010982">
    <property type="entry name" value="Lambda_DNA-bd_dom_sf"/>
</dbReference>
<dbReference type="KEGG" id="lft:FG051_02285"/>
<dbReference type="CDD" id="cd00093">
    <property type="entry name" value="HTH_XRE"/>
    <property type="match status" value="1"/>
</dbReference>
<gene>
    <name evidence="3" type="ORF">FG051_02285</name>
</gene>
<dbReference type="STRING" id="1423818.FC88_GL001851"/>
<dbReference type="Gene3D" id="1.10.260.40">
    <property type="entry name" value="lambda repressor-like DNA-binding domains"/>
    <property type="match status" value="1"/>
</dbReference>
<dbReference type="PANTHER" id="PTHR46558:SF11">
    <property type="entry name" value="HTH-TYPE TRANSCRIPTIONAL REGULATOR XRE"/>
    <property type="match status" value="1"/>
</dbReference>
<dbReference type="SUPFAM" id="SSF47413">
    <property type="entry name" value="lambda repressor-like DNA-binding domains"/>
    <property type="match status" value="1"/>
</dbReference>
<proteinExistence type="predicted"/>
<evidence type="ECO:0000256" key="1">
    <source>
        <dbReference type="ARBA" id="ARBA00023125"/>
    </source>
</evidence>
<dbReference type="SMART" id="SM00530">
    <property type="entry name" value="HTH_XRE"/>
    <property type="match status" value="1"/>
</dbReference>
<reference evidence="3 4" key="1">
    <citation type="submission" date="2019-05" db="EMBL/GenBank/DDBJ databases">
        <title>Genome Sequence of Lactobacillus futsaii Y97, a Potential Probiotic Strain Isolated from the Futsai of Taiwan.</title>
        <authorList>
            <person name="Du X."/>
        </authorList>
    </citation>
    <scope>NUCLEOTIDE SEQUENCE [LARGE SCALE GENOMIC DNA]</scope>
    <source>
        <strain evidence="3 4">Y97</strain>
    </source>
</reference>
<dbReference type="RefSeq" id="WP_057816088.1">
    <property type="nucleotide sequence ID" value="NZ_CP040736.1"/>
</dbReference>
<feature type="domain" description="HTH cro/C1-type" evidence="2">
    <location>
        <begin position="14"/>
        <end position="68"/>
    </location>
</feature>
<dbReference type="EMBL" id="CP040736">
    <property type="protein sequence ID" value="QCX24003.1"/>
    <property type="molecule type" value="Genomic_DNA"/>
</dbReference>
<dbReference type="InterPro" id="IPR001387">
    <property type="entry name" value="Cro/C1-type_HTH"/>
</dbReference>